<dbReference type="EMBL" id="CP000507">
    <property type="protein sequence ID" value="ABM00697.1"/>
    <property type="molecule type" value="Genomic_DNA"/>
</dbReference>
<sequence length="214" mass="23654">MNGKVYVWDWVVRGFHWLLVAAFLTSYLSGDEWESLHVYSGYLIVTLLLVRILWGFIGSKHARFSDFVRSPAAAIAYLKGLAAGKITHYRGHNPAGGLMVIALLLSIAMTGFSGLKTYGFEGKGPLAVVSQTQAGSLSASAVETGFDKDGDHDKEHGDKHQKENPDEEFWEEIHEFFANFTVLLVLLHIAGVIVSSRVHREDLVGAMITGYKEE</sequence>
<dbReference type="eggNOG" id="COG3658">
    <property type="taxonomic scope" value="Bacteria"/>
</dbReference>
<evidence type="ECO:0000313" key="8">
    <source>
        <dbReference type="EMBL" id="ABM00697.1"/>
    </source>
</evidence>
<dbReference type="PANTHER" id="PTHR30485:SF2">
    <property type="entry name" value="BLL0597 PROTEIN"/>
    <property type="match status" value="1"/>
</dbReference>
<evidence type="ECO:0000256" key="4">
    <source>
        <dbReference type="ARBA" id="ARBA00022989"/>
    </source>
</evidence>
<dbReference type="RefSeq" id="WP_011760603.1">
    <property type="nucleotide sequence ID" value="NC_008700.1"/>
</dbReference>
<name>A1S8J0_SHEAM</name>
<feature type="transmembrane region" description="Helical" evidence="6">
    <location>
        <begin position="95"/>
        <end position="115"/>
    </location>
</feature>
<dbReference type="OrthoDB" id="196472at2"/>
<keyword evidence="5 6" id="KW-0472">Membrane</keyword>
<dbReference type="InterPro" id="IPR051542">
    <property type="entry name" value="Hydrogenase_cytochrome"/>
</dbReference>
<evidence type="ECO:0000256" key="2">
    <source>
        <dbReference type="ARBA" id="ARBA00022475"/>
    </source>
</evidence>
<dbReference type="AlphaFoldDB" id="A1S8J0"/>
<dbReference type="HOGENOM" id="CLU_078451_2_1_6"/>
<keyword evidence="2" id="KW-1003">Cell membrane</keyword>
<organism evidence="8 9">
    <name type="scientific">Shewanella amazonensis (strain ATCC BAA-1098 / SB2B)</name>
    <dbReference type="NCBI Taxonomy" id="326297"/>
    <lineage>
        <taxon>Bacteria</taxon>
        <taxon>Pseudomonadati</taxon>
        <taxon>Pseudomonadota</taxon>
        <taxon>Gammaproteobacteria</taxon>
        <taxon>Alteromonadales</taxon>
        <taxon>Shewanellaceae</taxon>
        <taxon>Shewanella</taxon>
    </lineage>
</organism>
<dbReference type="GO" id="GO:0009055">
    <property type="term" value="F:electron transfer activity"/>
    <property type="evidence" value="ECO:0007669"/>
    <property type="project" value="InterPro"/>
</dbReference>
<dbReference type="Pfam" id="PF01292">
    <property type="entry name" value="Ni_hydr_CYTB"/>
    <property type="match status" value="1"/>
</dbReference>
<keyword evidence="9" id="KW-1185">Reference proteome</keyword>
<comment type="subcellular location">
    <subcellularLocation>
        <location evidence="1">Cell membrane</location>
        <topology evidence="1">Multi-pass membrane protein</topology>
    </subcellularLocation>
</comment>
<dbReference type="Proteomes" id="UP000009175">
    <property type="component" value="Chromosome"/>
</dbReference>
<feature type="transmembrane region" description="Helical" evidence="6">
    <location>
        <begin position="7"/>
        <end position="27"/>
    </location>
</feature>
<dbReference type="GO" id="GO:0022904">
    <property type="term" value="P:respiratory electron transport chain"/>
    <property type="evidence" value="ECO:0007669"/>
    <property type="project" value="InterPro"/>
</dbReference>
<accession>A1S8J0</accession>
<evidence type="ECO:0000256" key="3">
    <source>
        <dbReference type="ARBA" id="ARBA00022692"/>
    </source>
</evidence>
<dbReference type="InterPro" id="IPR011577">
    <property type="entry name" value="Cyt_b561_bac/Ni-Hgenase"/>
</dbReference>
<evidence type="ECO:0000256" key="5">
    <source>
        <dbReference type="ARBA" id="ARBA00023136"/>
    </source>
</evidence>
<evidence type="ECO:0000256" key="6">
    <source>
        <dbReference type="SAM" id="Phobius"/>
    </source>
</evidence>
<evidence type="ECO:0000259" key="7">
    <source>
        <dbReference type="Pfam" id="PF01292"/>
    </source>
</evidence>
<gene>
    <name evidence="8" type="ordered locus">Sama_2494</name>
</gene>
<dbReference type="Gene3D" id="1.20.950.20">
    <property type="entry name" value="Transmembrane di-heme cytochromes, Chain C"/>
    <property type="match status" value="1"/>
</dbReference>
<keyword evidence="4 6" id="KW-1133">Transmembrane helix</keyword>
<dbReference type="KEGG" id="saz:Sama_2494"/>
<feature type="domain" description="Cytochrome b561 bacterial/Ni-hydrogenase" evidence="7">
    <location>
        <begin position="7"/>
        <end position="210"/>
    </location>
</feature>
<dbReference type="SUPFAM" id="SSF81342">
    <property type="entry name" value="Transmembrane di-heme cytochromes"/>
    <property type="match status" value="1"/>
</dbReference>
<proteinExistence type="predicted"/>
<feature type="transmembrane region" description="Helical" evidence="6">
    <location>
        <begin position="176"/>
        <end position="194"/>
    </location>
</feature>
<evidence type="ECO:0000256" key="1">
    <source>
        <dbReference type="ARBA" id="ARBA00004651"/>
    </source>
</evidence>
<dbReference type="InterPro" id="IPR016174">
    <property type="entry name" value="Di-haem_cyt_TM"/>
</dbReference>
<dbReference type="STRING" id="326297.Sama_2494"/>
<dbReference type="GO" id="GO:0020037">
    <property type="term" value="F:heme binding"/>
    <property type="evidence" value="ECO:0007669"/>
    <property type="project" value="TreeGrafter"/>
</dbReference>
<feature type="transmembrane region" description="Helical" evidence="6">
    <location>
        <begin position="39"/>
        <end position="57"/>
    </location>
</feature>
<reference evidence="8 9" key="1">
    <citation type="submission" date="2006-12" db="EMBL/GenBank/DDBJ databases">
        <title>Complete sequence of Shewanella amazonensis SB2B.</title>
        <authorList>
            <consortium name="US DOE Joint Genome Institute"/>
            <person name="Copeland A."/>
            <person name="Lucas S."/>
            <person name="Lapidus A."/>
            <person name="Barry K."/>
            <person name="Detter J.C."/>
            <person name="Glavina del Rio T."/>
            <person name="Hammon N."/>
            <person name="Israni S."/>
            <person name="Dalin E."/>
            <person name="Tice H."/>
            <person name="Pitluck S."/>
            <person name="Munk A.C."/>
            <person name="Brettin T."/>
            <person name="Bruce D."/>
            <person name="Han C."/>
            <person name="Tapia R."/>
            <person name="Gilna P."/>
            <person name="Schmutz J."/>
            <person name="Larimer F."/>
            <person name="Land M."/>
            <person name="Hauser L."/>
            <person name="Kyrpides N."/>
            <person name="Mikhailova N."/>
            <person name="Fredrickson J."/>
            <person name="Richardson P."/>
        </authorList>
    </citation>
    <scope>NUCLEOTIDE SEQUENCE [LARGE SCALE GENOMIC DNA]</scope>
    <source>
        <strain evidence="9">ATCC BAA-1098 / SB2B</strain>
    </source>
</reference>
<dbReference type="GO" id="GO:0005886">
    <property type="term" value="C:plasma membrane"/>
    <property type="evidence" value="ECO:0007669"/>
    <property type="project" value="UniProtKB-SubCell"/>
</dbReference>
<keyword evidence="3 6" id="KW-0812">Transmembrane</keyword>
<protein>
    <submittedName>
        <fullName evidence="8">Cytochrome b561</fullName>
    </submittedName>
</protein>
<evidence type="ECO:0000313" key="9">
    <source>
        <dbReference type="Proteomes" id="UP000009175"/>
    </source>
</evidence>
<dbReference type="PANTHER" id="PTHR30485">
    <property type="entry name" value="NI/FE-HYDROGENASE 1 B-TYPE CYTOCHROME SUBUNIT"/>
    <property type="match status" value="1"/>
</dbReference>